<reference evidence="7" key="2">
    <citation type="journal article" date="2022" name="BMC Genomics">
        <title>Comparative genome analysis of mycobacteria focusing on tRNA and non-coding RNA.</title>
        <authorList>
            <person name="Behra P.R.K."/>
            <person name="Pettersson B.M.F."/>
            <person name="Ramesh M."/>
            <person name="Das S."/>
            <person name="Dasgupta S."/>
            <person name="Kirsebom L.A."/>
        </authorList>
    </citation>
    <scope>NUCLEOTIDE SEQUENCE</scope>
    <source>
        <strain evidence="7">DSM 44615</strain>
    </source>
</reference>
<sequence>MPENTNTDTELRPHFEDIQAHYDLSDDFFGVFQDPTRKYSCAYFTGPEVSLSEAQIANVDQHLDRLDLKPGMTLLEVGCGWGLTLQRAMEKYDVNVIGLTLSKNQQAYCDQLLGKLDTNRTFDVRLQGWEQFHSPVDRIVSIEAFEHFGFERYDDFFKTCFDILPDDGRMTIQSSVGYHPDDLQARGKKLTFELARYVKFILTEIFPGGRLPSTPMMVEHGEKAGFVVPETLSLRNHYIKTLGIWAAKLEQHKDEAIAATDEENYHRYMKYLRGAQYYFVDESIDVSLVTYLKPGAAA</sequence>
<evidence type="ECO:0000313" key="7">
    <source>
        <dbReference type="EMBL" id="MCV7169491.1"/>
    </source>
</evidence>
<evidence type="ECO:0000313" key="8">
    <source>
        <dbReference type="Proteomes" id="UP001140293"/>
    </source>
</evidence>
<reference evidence="7" key="1">
    <citation type="submission" date="2020-07" db="EMBL/GenBank/DDBJ databases">
        <authorList>
            <person name="Pettersson B.M.F."/>
            <person name="Behra P.R.K."/>
            <person name="Ramesh M."/>
            <person name="Das S."/>
            <person name="Dasgupta S."/>
            <person name="Kirsebom L.A."/>
        </authorList>
    </citation>
    <scope>NUCLEOTIDE SEQUENCE</scope>
    <source>
        <strain evidence="7">DSM 44615</strain>
    </source>
</reference>
<dbReference type="InterPro" id="IPR050723">
    <property type="entry name" value="CFA/CMAS"/>
</dbReference>
<feature type="binding site" evidence="6">
    <location>
        <begin position="74"/>
        <end position="82"/>
    </location>
    <ligand>
        <name>S-adenosyl-L-methionine</name>
        <dbReference type="ChEBI" id="CHEBI:59789"/>
    </ligand>
</feature>
<dbReference type="PANTHER" id="PTHR43667">
    <property type="entry name" value="CYCLOPROPANE-FATTY-ACYL-PHOSPHOLIPID SYNTHASE"/>
    <property type="match status" value="1"/>
</dbReference>
<proteinExistence type="inferred from homology"/>
<dbReference type="EMBL" id="JACKSJ010000047">
    <property type="protein sequence ID" value="MCV7169491.1"/>
    <property type="molecule type" value="Genomic_DNA"/>
</dbReference>
<dbReference type="Proteomes" id="UP001140293">
    <property type="component" value="Unassembled WGS sequence"/>
</dbReference>
<keyword evidence="2 7" id="KW-0489">Methyltransferase</keyword>
<feature type="binding site" evidence="6">
    <location>
        <begin position="129"/>
        <end position="130"/>
    </location>
    <ligand>
        <name>S-adenosyl-L-methionine</name>
        <dbReference type="ChEBI" id="CHEBI:59789"/>
    </ligand>
</feature>
<dbReference type="FunFam" id="3.40.50.150:FF:000115">
    <property type="entry name" value="Cyclopropane mycolic acid synthase 1"/>
    <property type="match status" value="1"/>
</dbReference>
<organism evidence="7 8">
    <name type="scientific">[Mycobacterium] manitobense</name>
    <dbReference type="NCBI Taxonomy" id="190147"/>
    <lineage>
        <taxon>Bacteria</taxon>
        <taxon>Bacillati</taxon>
        <taxon>Actinomycetota</taxon>
        <taxon>Actinomycetes</taxon>
        <taxon>Mycobacteriales</taxon>
        <taxon>Mycobacteriaceae</taxon>
        <taxon>Mycolicibacterium</taxon>
    </lineage>
</organism>
<dbReference type="Pfam" id="PF02353">
    <property type="entry name" value="CMAS"/>
    <property type="match status" value="1"/>
</dbReference>
<dbReference type="InterPro" id="IPR047672">
    <property type="entry name" value="CMAS_actinobact"/>
</dbReference>
<dbReference type="CDD" id="cd02440">
    <property type="entry name" value="AdoMet_MTases"/>
    <property type="match status" value="1"/>
</dbReference>
<dbReference type="RefSeq" id="WP_264011683.1">
    <property type="nucleotide sequence ID" value="NZ_JACKSJ010000047.1"/>
</dbReference>
<evidence type="ECO:0000256" key="6">
    <source>
        <dbReference type="PIRSR" id="PIRSR003085-2"/>
    </source>
</evidence>
<comment type="caution">
    <text evidence="7">The sequence shown here is derived from an EMBL/GenBank/DDBJ whole genome shotgun (WGS) entry which is preliminary data.</text>
</comment>
<comment type="similarity">
    <text evidence="1">Belongs to the CFA/CMAS family.</text>
</comment>
<dbReference type="SUPFAM" id="SSF53335">
    <property type="entry name" value="S-adenosyl-L-methionine-dependent methyltransferases"/>
    <property type="match status" value="1"/>
</dbReference>
<evidence type="ECO:0000256" key="5">
    <source>
        <dbReference type="ARBA" id="ARBA00023098"/>
    </source>
</evidence>
<dbReference type="Gene3D" id="3.40.50.150">
    <property type="entry name" value="Vaccinia Virus protein VP39"/>
    <property type="match status" value="1"/>
</dbReference>
<dbReference type="PIRSF" id="PIRSF003085">
    <property type="entry name" value="CMAS"/>
    <property type="match status" value="1"/>
</dbReference>
<accession>A0A9X2YLP9</accession>
<dbReference type="GO" id="GO:0008168">
    <property type="term" value="F:methyltransferase activity"/>
    <property type="evidence" value="ECO:0007669"/>
    <property type="project" value="UniProtKB-KW"/>
</dbReference>
<gene>
    <name evidence="7" type="ORF">H7I41_06085</name>
</gene>
<name>A0A9X2YLP9_9MYCO</name>
<dbReference type="InterPro" id="IPR003333">
    <property type="entry name" value="CMAS"/>
</dbReference>
<evidence type="ECO:0000256" key="4">
    <source>
        <dbReference type="ARBA" id="ARBA00022691"/>
    </source>
</evidence>
<evidence type="ECO:0000256" key="2">
    <source>
        <dbReference type="ARBA" id="ARBA00022603"/>
    </source>
</evidence>
<keyword evidence="3" id="KW-0808">Transferase</keyword>
<dbReference type="PANTHER" id="PTHR43667:SF1">
    <property type="entry name" value="CYCLOPROPANE-FATTY-ACYL-PHOSPHOLIPID SYNTHASE"/>
    <property type="match status" value="1"/>
</dbReference>
<keyword evidence="4" id="KW-0949">S-adenosyl-L-methionine</keyword>
<evidence type="ECO:0000256" key="3">
    <source>
        <dbReference type="ARBA" id="ARBA00022679"/>
    </source>
</evidence>
<dbReference type="InterPro" id="IPR029063">
    <property type="entry name" value="SAM-dependent_MTases_sf"/>
</dbReference>
<feature type="binding site" evidence="6">
    <location>
        <begin position="39"/>
        <end position="40"/>
    </location>
    <ligand>
        <name>S-adenosyl-L-methionine</name>
        <dbReference type="ChEBI" id="CHEBI:59789"/>
    </ligand>
</feature>
<evidence type="ECO:0000256" key="1">
    <source>
        <dbReference type="ARBA" id="ARBA00010815"/>
    </source>
</evidence>
<dbReference type="GO" id="GO:0032259">
    <property type="term" value="P:methylation"/>
    <property type="evidence" value="ECO:0007669"/>
    <property type="project" value="UniProtKB-KW"/>
</dbReference>
<keyword evidence="8" id="KW-1185">Reference proteome</keyword>
<dbReference type="GO" id="GO:0008610">
    <property type="term" value="P:lipid biosynthetic process"/>
    <property type="evidence" value="ECO:0007669"/>
    <property type="project" value="InterPro"/>
</dbReference>
<protein>
    <submittedName>
        <fullName evidence="7">Class I SAM-dependent methyltransferase</fullName>
    </submittedName>
</protein>
<dbReference type="NCBIfam" id="NF040660">
    <property type="entry name" value="mycolic_MTase"/>
    <property type="match status" value="1"/>
</dbReference>
<dbReference type="AlphaFoldDB" id="A0A9X2YLP9"/>
<keyword evidence="5" id="KW-0443">Lipid metabolism</keyword>
<feature type="binding site" evidence="6">
    <location>
        <begin position="100"/>
        <end position="105"/>
    </location>
    <ligand>
        <name>S-adenosyl-L-methionine</name>
        <dbReference type="ChEBI" id="CHEBI:59789"/>
    </ligand>
</feature>